<dbReference type="Pfam" id="PF07727">
    <property type="entry name" value="RVT_2"/>
    <property type="match status" value="1"/>
</dbReference>
<evidence type="ECO:0000313" key="4">
    <source>
        <dbReference type="Proteomes" id="UP001151760"/>
    </source>
</evidence>
<accession>A0ABQ4X940</accession>
<gene>
    <name evidence="3" type="ORF">Tco_0656317</name>
</gene>
<dbReference type="InterPro" id="IPR013103">
    <property type="entry name" value="RVT_2"/>
</dbReference>
<feature type="compositionally biased region" description="Basic and acidic residues" evidence="1">
    <location>
        <begin position="276"/>
        <end position="285"/>
    </location>
</feature>
<reference evidence="3" key="2">
    <citation type="submission" date="2022-01" db="EMBL/GenBank/DDBJ databases">
        <authorList>
            <person name="Yamashiro T."/>
            <person name="Shiraishi A."/>
            <person name="Satake H."/>
            <person name="Nakayama K."/>
        </authorList>
    </citation>
    <scope>NUCLEOTIDE SEQUENCE</scope>
</reference>
<feature type="compositionally biased region" description="Polar residues" evidence="1">
    <location>
        <begin position="263"/>
        <end position="275"/>
    </location>
</feature>
<name>A0ABQ4X940_9ASTR</name>
<dbReference type="Proteomes" id="UP001151760">
    <property type="component" value="Unassembled WGS sequence"/>
</dbReference>
<proteinExistence type="predicted"/>
<feature type="domain" description="Reverse transcriptase Ty1/copia-type" evidence="2">
    <location>
        <begin position="55"/>
        <end position="106"/>
    </location>
</feature>
<feature type="compositionally biased region" description="Polar residues" evidence="1">
    <location>
        <begin position="286"/>
        <end position="303"/>
    </location>
</feature>
<evidence type="ECO:0000259" key="2">
    <source>
        <dbReference type="Pfam" id="PF07727"/>
    </source>
</evidence>
<keyword evidence="4" id="KW-1185">Reference proteome</keyword>
<feature type="compositionally biased region" description="Pro residues" evidence="1">
    <location>
        <begin position="527"/>
        <end position="543"/>
    </location>
</feature>
<protein>
    <submittedName>
        <fullName evidence="3">Retrovirus-related pol polyprotein from transposon TNT 1-94</fullName>
    </submittedName>
</protein>
<feature type="region of interest" description="Disordered" evidence="1">
    <location>
        <begin position="261"/>
        <end position="308"/>
    </location>
</feature>
<evidence type="ECO:0000313" key="3">
    <source>
        <dbReference type="EMBL" id="GJS61533.1"/>
    </source>
</evidence>
<feature type="region of interest" description="Disordered" evidence="1">
    <location>
        <begin position="507"/>
        <end position="558"/>
    </location>
</feature>
<feature type="compositionally biased region" description="Polar residues" evidence="1">
    <location>
        <begin position="549"/>
        <end position="558"/>
    </location>
</feature>
<organism evidence="3 4">
    <name type="scientific">Tanacetum coccineum</name>
    <dbReference type="NCBI Taxonomy" id="301880"/>
    <lineage>
        <taxon>Eukaryota</taxon>
        <taxon>Viridiplantae</taxon>
        <taxon>Streptophyta</taxon>
        <taxon>Embryophyta</taxon>
        <taxon>Tracheophyta</taxon>
        <taxon>Spermatophyta</taxon>
        <taxon>Magnoliopsida</taxon>
        <taxon>eudicotyledons</taxon>
        <taxon>Gunneridae</taxon>
        <taxon>Pentapetalae</taxon>
        <taxon>asterids</taxon>
        <taxon>campanulids</taxon>
        <taxon>Asterales</taxon>
        <taxon>Asteraceae</taxon>
        <taxon>Asteroideae</taxon>
        <taxon>Anthemideae</taxon>
        <taxon>Anthemidinae</taxon>
        <taxon>Tanacetum</taxon>
    </lineage>
</organism>
<evidence type="ECO:0000256" key="1">
    <source>
        <dbReference type="SAM" id="MobiDB-lite"/>
    </source>
</evidence>
<sequence>MLRVQRSVLRDPSYVSDAWTAKFRAVPIMVAYLLQKIEIHEFDRLQDMGFQYLKPDGVMIIALKWIYKVKLDDYGDVLKNKARLVAKGYRQEEGIDFEELYAYVAVSEAFSVSSSPNAHYRTQTGVQYFAYIKHLEALTDAEPCWLCKYTNGVILWMSHNDRLCFFAFNKIPMYSDNRSALLLLHIMSALALGQDIGIRHHFILESRDALDITPSNDNNPPSLSPPSSDSVIEYVNTVGDTAQREKLLWIDDRTRHPWLSDSLGVSSSLNTSTMRKNSDKADDKSPSQAFSLNHPNNRPTPMNHSKKDHGLKSVKLVMESINALSPAKRSKAGKLSFRVGLMRLVDEGVPERNPTLMDLIEAKPSMGSELNLQDQEVQGNGKSEVIGNSCSRSTHPSDLKKRAMQINSSFLSDAQAGLNPGGCAADITLTKFMWENLKQPESEDHVNSTTNIADLIQQNWLWRKGWTTQGADYDNLENSQYSPQAHDVHNDLYEALQKSLELDYSNQRLADQEEARRKRRKRCDVPRTPPGSPHLQPPPPPPRRCIGAQGTSGASGFS</sequence>
<reference evidence="3" key="1">
    <citation type="journal article" date="2022" name="Int. J. Mol. Sci.">
        <title>Draft Genome of Tanacetum Coccineum: Genomic Comparison of Closely Related Tanacetum-Family Plants.</title>
        <authorList>
            <person name="Yamashiro T."/>
            <person name="Shiraishi A."/>
            <person name="Nakayama K."/>
            <person name="Satake H."/>
        </authorList>
    </citation>
    <scope>NUCLEOTIDE SEQUENCE</scope>
</reference>
<comment type="caution">
    <text evidence="3">The sequence shown here is derived from an EMBL/GenBank/DDBJ whole genome shotgun (WGS) entry which is preliminary data.</text>
</comment>
<dbReference type="EMBL" id="BQNB010009297">
    <property type="protein sequence ID" value="GJS61533.1"/>
    <property type="molecule type" value="Genomic_DNA"/>
</dbReference>